<gene>
    <name evidence="1" type="ORF">M099_3125</name>
</gene>
<comment type="caution">
    <text evidence="1">The sequence shown here is derived from an EMBL/GenBank/DDBJ whole genome shotgun (WGS) entry which is preliminary data.</text>
</comment>
<evidence type="ECO:0000313" key="2">
    <source>
        <dbReference type="Proteomes" id="UP000027661"/>
    </source>
</evidence>
<dbReference type="Proteomes" id="UP000027661">
    <property type="component" value="Unassembled WGS sequence"/>
</dbReference>
<accession>A0A069SCD6</accession>
<protein>
    <submittedName>
        <fullName evidence="1">Uncharacterized protein</fullName>
    </submittedName>
</protein>
<evidence type="ECO:0000313" key="1">
    <source>
        <dbReference type="EMBL" id="KDS50823.1"/>
    </source>
</evidence>
<proteinExistence type="predicted"/>
<reference evidence="1 2" key="1">
    <citation type="submission" date="2014-04" db="EMBL/GenBank/DDBJ databases">
        <authorList>
            <person name="Sears C."/>
            <person name="Carroll K."/>
            <person name="Sack B.R."/>
            <person name="Qadri F."/>
            <person name="Myers L.L."/>
            <person name="Chung G.-T."/>
            <person name="Escheverria P."/>
            <person name="Fraser C.M."/>
            <person name="Sadzewicz L."/>
            <person name="Shefchek K.A."/>
            <person name="Tallon L."/>
            <person name="Das S.P."/>
            <person name="Daugherty S."/>
            <person name="Mongodin E.F."/>
        </authorList>
    </citation>
    <scope>NUCLEOTIDE SEQUENCE [LARGE SCALE GENOMIC DNA]</scope>
    <source>
        <strain evidence="1 2">3975 RP4</strain>
    </source>
</reference>
<sequence length="50" mass="6099">MKRYYLELNGVFVKDSNSLKIITRHYENYRKKYKDGLIGVYDKQTGEYIF</sequence>
<dbReference type="PATRIC" id="fig|1339352.3.peg.2984"/>
<name>A0A069SCD6_PHOVU</name>
<dbReference type="AlphaFoldDB" id="A0A069SCD6"/>
<organism evidence="1 2">
    <name type="scientific">Phocaeicola vulgatus str. 3975 RP4</name>
    <dbReference type="NCBI Taxonomy" id="1339352"/>
    <lineage>
        <taxon>Bacteria</taxon>
        <taxon>Pseudomonadati</taxon>
        <taxon>Bacteroidota</taxon>
        <taxon>Bacteroidia</taxon>
        <taxon>Bacteroidales</taxon>
        <taxon>Bacteroidaceae</taxon>
        <taxon>Phocaeicola</taxon>
    </lineage>
</organism>
<dbReference type="EMBL" id="JNHM01000065">
    <property type="protein sequence ID" value="KDS50823.1"/>
    <property type="molecule type" value="Genomic_DNA"/>
</dbReference>
<dbReference type="RefSeq" id="WP_005847619.1">
    <property type="nucleotide sequence ID" value="NZ_JNHM01000065.1"/>
</dbReference>